<dbReference type="GO" id="GO:0006139">
    <property type="term" value="P:nucleobase-containing compound metabolic process"/>
    <property type="evidence" value="ECO:0007669"/>
    <property type="project" value="InterPro"/>
</dbReference>
<dbReference type="SUPFAM" id="SSF53098">
    <property type="entry name" value="Ribonuclease H-like"/>
    <property type="match status" value="1"/>
</dbReference>
<dbReference type="InterPro" id="IPR012337">
    <property type="entry name" value="RNaseH-like_sf"/>
</dbReference>
<dbReference type="PANTHER" id="PTHR43040">
    <property type="entry name" value="RIBONUCLEASE D"/>
    <property type="match status" value="1"/>
</dbReference>
<gene>
    <name evidence="3" type="ORF">PDIGIT_LOCUS7903</name>
</gene>
<dbReference type="Proteomes" id="UP001152607">
    <property type="component" value="Unassembled WGS sequence"/>
</dbReference>
<dbReference type="PANTHER" id="PTHR43040:SF1">
    <property type="entry name" value="RIBONUCLEASE D"/>
    <property type="match status" value="1"/>
</dbReference>
<proteinExistence type="predicted"/>
<sequence length="314" mass="35163">MLYPIVTYIRSHQISPPDLIPKDQFNRPEIILRYIKYQIVEAMDHLPKDESAVRGDNAGTELADSKAPEVSQSGLIDTTEAVSSLVDALCHRPNNPPSLYIDLEGVDLSRIGTISILQVYLLPTNETYLVDVRCLGSAAFTTSGVTNKEMTLQSILQSDQIIKAFFDVRNDSDALYSHYGIDLAGICDIQLMELATRSGRKKMGNGLARCIERDAPFTWQERQEWGAVKEAGKKLFAPERGGSYEVFNHRPMSQEMIIYCKKDVQILPRLWQTYSAKMSSTWAAKVEAATKDRVKLSQSATFVGQGRHMALGPW</sequence>
<dbReference type="InterPro" id="IPR036397">
    <property type="entry name" value="RNaseH_sf"/>
</dbReference>
<feature type="domain" description="3'-5' exonuclease" evidence="2">
    <location>
        <begin position="84"/>
        <end position="272"/>
    </location>
</feature>
<evidence type="ECO:0000313" key="3">
    <source>
        <dbReference type="EMBL" id="CAI6334834.1"/>
    </source>
</evidence>
<dbReference type="Gene3D" id="3.30.420.10">
    <property type="entry name" value="Ribonuclease H-like superfamily/Ribonuclease H"/>
    <property type="match status" value="1"/>
</dbReference>
<evidence type="ECO:0000259" key="2">
    <source>
        <dbReference type="Pfam" id="PF01612"/>
    </source>
</evidence>
<name>A0A9W4XK24_9PLEO</name>
<evidence type="ECO:0000313" key="4">
    <source>
        <dbReference type="Proteomes" id="UP001152607"/>
    </source>
</evidence>
<dbReference type="GO" id="GO:0008408">
    <property type="term" value="F:3'-5' exonuclease activity"/>
    <property type="evidence" value="ECO:0007669"/>
    <property type="project" value="InterPro"/>
</dbReference>
<dbReference type="Pfam" id="PF01612">
    <property type="entry name" value="DNA_pol_A_exo1"/>
    <property type="match status" value="1"/>
</dbReference>
<dbReference type="GO" id="GO:0003676">
    <property type="term" value="F:nucleic acid binding"/>
    <property type="evidence" value="ECO:0007669"/>
    <property type="project" value="InterPro"/>
</dbReference>
<keyword evidence="4" id="KW-1185">Reference proteome</keyword>
<comment type="caution">
    <text evidence="3">The sequence shown here is derived from an EMBL/GenBank/DDBJ whole genome shotgun (WGS) entry which is preliminary data.</text>
</comment>
<dbReference type="InterPro" id="IPR002562">
    <property type="entry name" value="3'-5'_exonuclease_dom"/>
</dbReference>
<reference evidence="3" key="1">
    <citation type="submission" date="2023-01" db="EMBL/GenBank/DDBJ databases">
        <authorList>
            <person name="Van Ghelder C."/>
            <person name="Rancurel C."/>
        </authorList>
    </citation>
    <scope>NUCLEOTIDE SEQUENCE</scope>
    <source>
        <strain evidence="3">CNCM I-4278</strain>
    </source>
</reference>
<evidence type="ECO:0000256" key="1">
    <source>
        <dbReference type="SAM" id="MobiDB-lite"/>
    </source>
</evidence>
<feature type="region of interest" description="Disordered" evidence="1">
    <location>
        <begin position="50"/>
        <end position="71"/>
    </location>
</feature>
<dbReference type="AlphaFoldDB" id="A0A9W4XK24"/>
<accession>A0A9W4XK24</accession>
<organism evidence="3 4">
    <name type="scientific">Periconia digitata</name>
    <dbReference type="NCBI Taxonomy" id="1303443"/>
    <lineage>
        <taxon>Eukaryota</taxon>
        <taxon>Fungi</taxon>
        <taxon>Dikarya</taxon>
        <taxon>Ascomycota</taxon>
        <taxon>Pezizomycotina</taxon>
        <taxon>Dothideomycetes</taxon>
        <taxon>Pleosporomycetidae</taxon>
        <taxon>Pleosporales</taxon>
        <taxon>Massarineae</taxon>
        <taxon>Periconiaceae</taxon>
        <taxon>Periconia</taxon>
    </lineage>
</organism>
<protein>
    <recommendedName>
        <fullName evidence="2">3'-5' exonuclease domain-containing protein</fullName>
    </recommendedName>
</protein>
<dbReference type="EMBL" id="CAOQHR010000005">
    <property type="protein sequence ID" value="CAI6334834.1"/>
    <property type="molecule type" value="Genomic_DNA"/>
</dbReference>
<dbReference type="OrthoDB" id="26838at2759"/>